<protein>
    <submittedName>
        <fullName evidence="2">Uncharacterized protein</fullName>
    </submittedName>
</protein>
<dbReference type="Proteomes" id="UP000050349">
    <property type="component" value="Unassembled WGS sequence"/>
</dbReference>
<evidence type="ECO:0000313" key="3">
    <source>
        <dbReference type="Proteomes" id="UP000050349"/>
    </source>
</evidence>
<feature type="region of interest" description="Disordered" evidence="1">
    <location>
        <begin position="15"/>
        <end position="68"/>
    </location>
</feature>
<accession>A0A0P8X366</accession>
<sequence length="198" mass="21697">MGRLLDLANRLTGAAVPPAPSLKFQGEPLQPAPVLEVPPVPSVPPEKHRVEKPAQPGTNDNPAQGPSKVEASRWLAHVARLLGCSPAYLLGRGFLTADDLTEQCGTHPRFATRLIRSHPAWSPPAPMADPTIEQHDAGEPKHIYHSAATASPKWREARDQYHCHLFACRTCYAPAGRYCVTGAELRQRYNQAPMEPRP</sequence>
<evidence type="ECO:0000256" key="1">
    <source>
        <dbReference type="SAM" id="MobiDB-lite"/>
    </source>
</evidence>
<organism evidence="2 3">
    <name type="scientific">Pseudomonas fluorescens</name>
    <dbReference type="NCBI Taxonomy" id="294"/>
    <lineage>
        <taxon>Bacteria</taxon>
        <taxon>Pseudomonadati</taxon>
        <taxon>Pseudomonadota</taxon>
        <taxon>Gammaproteobacteria</taxon>
        <taxon>Pseudomonadales</taxon>
        <taxon>Pseudomonadaceae</taxon>
        <taxon>Pseudomonas</taxon>
    </lineage>
</organism>
<evidence type="ECO:0000313" key="2">
    <source>
        <dbReference type="EMBL" id="KPU60364.1"/>
    </source>
</evidence>
<reference evidence="2 3" key="1">
    <citation type="submission" date="2015-09" db="EMBL/GenBank/DDBJ databases">
        <authorList>
            <person name="Jackson K.R."/>
            <person name="Lunt B.L."/>
            <person name="Fisher J.N.B."/>
            <person name="Gardner A.V."/>
            <person name="Bailey M.E."/>
            <person name="Deus L.M."/>
            <person name="Earl A.S."/>
            <person name="Gibby P.D."/>
            <person name="Hartmann K.A."/>
            <person name="Liu J.E."/>
            <person name="Manci A.M."/>
            <person name="Nielsen D.A."/>
            <person name="Solomon M.B."/>
            <person name="Breakwell D.P."/>
            <person name="Burnett S.H."/>
            <person name="Grose J.H."/>
        </authorList>
    </citation>
    <scope>NUCLEOTIDE SEQUENCE [LARGE SCALE GENOMIC DNA]</scope>
    <source>
        <strain evidence="2 3">S613</strain>
    </source>
</reference>
<comment type="caution">
    <text evidence="2">The sequence shown here is derived from an EMBL/GenBank/DDBJ whole genome shotgun (WGS) entry which is preliminary data.</text>
</comment>
<dbReference type="EMBL" id="LJXB01000069">
    <property type="protein sequence ID" value="KPU60364.1"/>
    <property type="molecule type" value="Genomic_DNA"/>
</dbReference>
<name>A0A0P8X366_PSEFL</name>
<dbReference type="AlphaFoldDB" id="A0A0P8X366"/>
<gene>
    <name evidence="2" type="ORF">AN403_4547</name>
</gene>
<dbReference type="PATRIC" id="fig|294.162.peg.1994"/>
<proteinExistence type="predicted"/>